<protein>
    <submittedName>
        <fullName evidence="2">ATP synthase B chain</fullName>
    </submittedName>
</protein>
<reference evidence="2" key="1">
    <citation type="submission" date="2016-11" db="UniProtKB">
        <authorList>
            <consortium name="WormBaseParasite"/>
        </authorList>
    </citation>
    <scope>IDENTIFICATION</scope>
    <source>
        <strain evidence="2">KR3021</strain>
    </source>
</reference>
<name>A0AC35TSD4_9BILA</name>
<dbReference type="Proteomes" id="UP000095286">
    <property type="component" value="Unplaced"/>
</dbReference>
<evidence type="ECO:0000313" key="2">
    <source>
        <dbReference type="WBParaSite" id="RSKR_0000379000.1"/>
    </source>
</evidence>
<proteinExistence type="predicted"/>
<organism evidence="1 2">
    <name type="scientific">Rhabditophanes sp. KR3021</name>
    <dbReference type="NCBI Taxonomy" id="114890"/>
    <lineage>
        <taxon>Eukaryota</taxon>
        <taxon>Metazoa</taxon>
        <taxon>Ecdysozoa</taxon>
        <taxon>Nematoda</taxon>
        <taxon>Chromadorea</taxon>
        <taxon>Rhabditida</taxon>
        <taxon>Tylenchina</taxon>
        <taxon>Panagrolaimomorpha</taxon>
        <taxon>Strongyloidoidea</taxon>
        <taxon>Alloionematidae</taxon>
        <taxon>Rhabditophanes</taxon>
    </lineage>
</organism>
<sequence>MFERMDELAQIADNLKVAVEKEIEDRVRLEQEAEIRRQEGKVSDVFYKVLESSKKTAIDEAAASDKLKSEMGETLAKLQDYKNYAATIINYLDGNAEMN</sequence>
<evidence type="ECO:0000313" key="1">
    <source>
        <dbReference type="Proteomes" id="UP000095286"/>
    </source>
</evidence>
<accession>A0AC35TSD4</accession>
<dbReference type="WBParaSite" id="RSKR_0000379000.1">
    <property type="protein sequence ID" value="RSKR_0000379000.1"/>
    <property type="gene ID" value="RSKR_0000379000"/>
</dbReference>